<feature type="region of interest" description="Disordered" evidence="1">
    <location>
        <begin position="18"/>
        <end position="39"/>
    </location>
</feature>
<reference evidence="2" key="1">
    <citation type="submission" date="2020-08" db="EMBL/GenBank/DDBJ databases">
        <title>Multicomponent nature underlies the extraordinary mechanical properties of spider dragline silk.</title>
        <authorList>
            <person name="Kono N."/>
            <person name="Nakamura H."/>
            <person name="Mori M."/>
            <person name="Yoshida Y."/>
            <person name="Ohtoshi R."/>
            <person name="Malay A.D."/>
            <person name="Moran D.A.P."/>
            <person name="Tomita M."/>
            <person name="Numata K."/>
            <person name="Arakawa K."/>
        </authorList>
    </citation>
    <scope>NUCLEOTIDE SEQUENCE</scope>
</reference>
<dbReference type="EMBL" id="BMAW01009429">
    <property type="protein sequence ID" value="GFT13818.1"/>
    <property type="molecule type" value="Genomic_DNA"/>
</dbReference>
<accession>A0A8X6NGU1</accession>
<name>A0A8X6NGU1_NEPPI</name>
<comment type="caution">
    <text evidence="2">The sequence shown here is derived from an EMBL/GenBank/DDBJ whole genome shotgun (WGS) entry which is preliminary data.</text>
</comment>
<evidence type="ECO:0000313" key="3">
    <source>
        <dbReference type="Proteomes" id="UP000887013"/>
    </source>
</evidence>
<keyword evidence="3" id="KW-1185">Reference proteome</keyword>
<gene>
    <name evidence="2" type="ORF">NPIL_414381</name>
</gene>
<protein>
    <submittedName>
        <fullName evidence="2">Uncharacterized protein</fullName>
    </submittedName>
</protein>
<proteinExistence type="predicted"/>
<evidence type="ECO:0000313" key="2">
    <source>
        <dbReference type="EMBL" id="GFT13818.1"/>
    </source>
</evidence>
<dbReference type="Proteomes" id="UP000887013">
    <property type="component" value="Unassembled WGS sequence"/>
</dbReference>
<dbReference type="OrthoDB" id="10599477at2759"/>
<evidence type="ECO:0000256" key="1">
    <source>
        <dbReference type="SAM" id="MobiDB-lite"/>
    </source>
</evidence>
<sequence length="127" mass="14390">MLNTVRILYPNNDGLKVKVSRTSSPLPQRRKSNKIDQKPPTVQIKAISGPKVLRRDSTNKHQQNGRGCRVIESALIPDFHSLRCLPPSTGGGWKSMEEKPCHPSINNVRWLKMPGWWEKTGVSQCYT</sequence>
<dbReference type="AlphaFoldDB" id="A0A8X6NGU1"/>
<organism evidence="2 3">
    <name type="scientific">Nephila pilipes</name>
    <name type="common">Giant wood spider</name>
    <name type="synonym">Nephila maculata</name>
    <dbReference type="NCBI Taxonomy" id="299642"/>
    <lineage>
        <taxon>Eukaryota</taxon>
        <taxon>Metazoa</taxon>
        <taxon>Ecdysozoa</taxon>
        <taxon>Arthropoda</taxon>
        <taxon>Chelicerata</taxon>
        <taxon>Arachnida</taxon>
        <taxon>Araneae</taxon>
        <taxon>Araneomorphae</taxon>
        <taxon>Entelegynae</taxon>
        <taxon>Araneoidea</taxon>
        <taxon>Nephilidae</taxon>
        <taxon>Nephila</taxon>
    </lineage>
</organism>